<reference evidence="1 2" key="1">
    <citation type="journal article" date="2014" name="Genome Announc.">
        <title>Draft genome sequences of the altered schaedler flora, a defined bacterial community from gnotobiotic mice.</title>
        <authorList>
            <person name="Wannemuehler M.J."/>
            <person name="Overstreet A.M."/>
            <person name="Ward D.V."/>
            <person name="Phillips G.J."/>
        </authorList>
    </citation>
    <scope>NUCLEOTIDE SEQUENCE [LARGE SCALE GENOMIC DNA]</scope>
    <source>
        <strain evidence="1 2">ASF492</strain>
    </source>
</reference>
<comment type="caution">
    <text evidence="1">The sequence shown here is derived from an EMBL/GenBank/DDBJ whole genome shotgun (WGS) entry which is preliminary data.</text>
</comment>
<dbReference type="AlphaFoldDB" id="N2ABK3"/>
<dbReference type="NCBIfam" id="TIGR03893">
    <property type="entry name" value="lant_SP_1948"/>
    <property type="match status" value="1"/>
</dbReference>
<dbReference type="InterPro" id="IPR027632">
    <property type="entry name" value="Lant_2_A2"/>
</dbReference>
<gene>
    <name evidence="1" type="ORF">C823_03470</name>
</gene>
<dbReference type="PATRIC" id="fig|1235802.3.peg.3654"/>
<dbReference type="STRING" id="1235802.C823_03470"/>
<keyword evidence="2" id="KW-1185">Reference proteome</keyword>
<sequence length="138" mass="15351">MSKVNVDNVIKHLDFKKIEEEKKNGKSLEEILKGIDLKPIIREEMTKTNPDVEEKEIDEVVREIDLSKVMEGINKVKNRVEELAGKAFEDLSEEDMRMLQGAGDMEGEFTPATITTSSYPCLGAISAISGGVLSYAKC</sequence>
<organism evidence="1 2">
    <name type="scientific">Eubacterium plexicaudatum ASF492</name>
    <dbReference type="NCBI Taxonomy" id="1235802"/>
    <lineage>
        <taxon>Bacteria</taxon>
        <taxon>Bacillati</taxon>
        <taxon>Bacillota</taxon>
        <taxon>Clostridia</taxon>
        <taxon>Eubacteriales</taxon>
        <taxon>Eubacteriaceae</taxon>
        <taxon>Eubacterium</taxon>
    </lineage>
</organism>
<protein>
    <submittedName>
        <fullName evidence="1">Type 2 lantibiotic</fullName>
    </submittedName>
</protein>
<evidence type="ECO:0000313" key="1">
    <source>
        <dbReference type="EMBL" id="EMZ23843.1"/>
    </source>
</evidence>
<accession>N2ABK3</accession>
<dbReference type="Pfam" id="PF16934">
    <property type="entry name" value="Mersacidin"/>
    <property type="match status" value="1"/>
</dbReference>
<evidence type="ECO:0000313" key="2">
    <source>
        <dbReference type="Proteomes" id="UP000012589"/>
    </source>
</evidence>
<proteinExistence type="predicted"/>
<dbReference type="Proteomes" id="UP000012589">
    <property type="component" value="Unassembled WGS sequence"/>
</dbReference>
<dbReference type="EMBL" id="AQFT01000101">
    <property type="protein sequence ID" value="EMZ23843.1"/>
    <property type="molecule type" value="Genomic_DNA"/>
</dbReference>
<dbReference type="GO" id="GO:0050830">
    <property type="term" value="P:defense response to Gram-positive bacterium"/>
    <property type="evidence" value="ECO:0007669"/>
    <property type="project" value="InterPro"/>
</dbReference>
<dbReference type="HOGENOM" id="CLU_1852170_0_0_9"/>
<name>N2ABK3_9FIRM</name>
<dbReference type="OrthoDB" id="9964814at2"/>